<organism evidence="5">
    <name type="scientific">Nippostrongylus brasiliensis</name>
    <name type="common">Rat hookworm</name>
    <dbReference type="NCBI Taxonomy" id="27835"/>
    <lineage>
        <taxon>Eukaryota</taxon>
        <taxon>Metazoa</taxon>
        <taxon>Ecdysozoa</taxon>
        <taxon>Nematoda</taxon>
        <taxon>Chromadorea</taxon>
        <taxon>Rhabditida</taxon>
        <taxon>Rhabditina</taxon>
        <taxon>Rhabditomorpha</taxon>
        <taxon>Strongyloidea</taxon>
        <taxon>Heligmosomidae</taxon>
        <taxon>Nippostrongylus</taxon>
    </lineage>
</organism>
<protein>
    <submittedName>
        <fullName evidence="5">Cell-death-related nuclease 7 (inferred by orthology to a C. elegans protein)</fullName>
    </submittedName>
</protein>
<name>A0A0N4Y5Y9_NIPBR</name>
<dbReference type="Proteomes" id="UP000271162">
    <property type="component" value="Unassembled WGS sequence"/>
</dbReference>
<dbReference type="EMBL" id="UYSL01020529">
    <property type="protein sequence ID" value="VDL75048.1"/>
    <property type="molecule type" value="Genomic_DNA"/>
</dbReference>
<keyword evidence="2" id="KW-0378">Hydrolase</keyword>
<dbReference type="PANTHER" id="PTHR10858">
    <property type="entry name" value="DEOXYRIBONUCLEASE II"/>
    <property type="match status" value="1"/>
</dbReference>
<reference evidence="3 4" key="2">
    <citation type="submission" date="2018-11" db="EMBL/GenBank/DDBJ databases">
        <authorList>
            <consortium name="Pathogen Informatics"/>
        </authorList>
    </citation>
    <scope>NUCLEOTIDE SEQUENCE [LARGE SCALE GENOMIC DNA]</scope>
</reference>
<evidence type="ECO:0000313" key="5">
    <source>
        <dbReference type="WBParaSite" id="NBR_0001145801-mRNA-1"/>
    </source>
</evidence>
<evidence type="ECO:0000313" key="4">
    <source>
        <dbReference type="Proteomes" id="UP000271162"/>
    </source>
</evidence>
<dbReference type="GO" id="GO:0006309">
    <property type="term" value="P:apoptotic DNA fragmentation"/>
    <property type="evidence" value="ECO:0007669"/>
    <property type="project" value="TreeGrafter"/>
</dbReference>
<dbReference type="GO" id="GO:0004531">
    <property type="term" value="F:deoxyribonuclease II activity"/>
    <property type="evidence" value="ECO:0007669"/>
    <property type="project" value="InterPro"/>
</dbReference>
<dbReference type="PANTHER" id="PTHR10858:SF30">
    <property type="entry name" value="CELL-DEATH-RELATED NUCLEASE 7"/>
    <property type="match status" value="1"/>
</dbReference>
<evidence type="ECO:0000313" key="3">
    <source>
        <dbReference type="EMBL" id="VDL75048.1"/>
    </source>
</evidence>
<evidence type="ECO:0000256" key="1">
    <source>
        <dbReference type="ARBA" id="ARBA00007527"/>
    </source>
</evidence>
<dbReference type="WBParaSite" id="NBR_0001145801-mRNA-1">
    <property type="protein sequence ID" value="NBR_0001145801-mRNA-1"/>
    <property type="gene ID" value="NBR_0001145801"/>
</dbReference>
<gene>
    <name evidence="3" type="ORF">NBR_LOCUS11459</name>
</gene>
<keyword evidence="4" id="KW-1185">Reference proteome</keyword>
<dbReference type="STRING" id="27835.A0A0N4Y5Y9"/>
<dbReference type="Pfam" id="PF03265">
    <property type="entry name" value="DNase_II"/>
    <property type="match status" value="1"/>
</dbReference>
<proteinExistence type="inferred from homology"/>
<comment type="similarity">
    <text evidence="1">Belongs to the DNase II family.</text>
</comment>
<dbReference type="InterPro" id="IPR004947">
    <property type="entry name" value="DNase_II"/>
</dbReference>
<evidence type="ECO:0000256" key="2">
    <source>
        <dbReference type="ARBA" id="ARBA00022801"/>
    </source>
</evidence>
<reference evidence="5" key="1">
    <citation type="submission" date="2017-02" db="UniProtKB">
        <authorList>
            <consortium name="WormBaseParasite"/>
        </authorList>
    </citation>
    <scope>IDENTIFICATION</scope>
</reference>
<dbReference type="AlphaFoldDB" id="A0A0N4Y5Y9"/>
<dbReference type="OMA" id="TIEANWT"/>
<accession>A0A0N4Y5Y9</accession>
<sequence>FVVYKPPTANRSEAKFYYADADHSNFKLSSLSIDNKATAVGATLQSFYEHNKASLRVSLLGIGLATPLPLRLYPRRRHGGHFVFAYSDDSPTKKADSHRGHAKGVVLFDNDTIFSGTYSYPETGMKFGQTILCITLPTGSLGDVGDHLRYIQATPYFTNLPDHFRLSFPVLLNIVKKKSLSRADTKFAKIAQLNTVRGLPLISFAKHKKFGKDLWFDLVAPELGANLAVESWLNGGADDLDSICTKRTSVYDVTSVTLPDVSFNSTRDHSKWAVADEADGGKSYVCIGDMNRQVRIVHPIFFTIRSCVFIG</sequence>